<keyword evidence="1" id="KW-0812">Transmembrane</keyword>
<gene>
    <name evidence="2" type="ORF">K469DRAFT_559169</name>
</gene>
<protein>
    <submittedName>
        <fullName evidence="2">Uncharacterized protein</fullName>
    </submittedName>
</protein>
<sequence>LEQLKRPFRLYITDGTEFCGGPVASYITARLYINNHTEIIRLFATILGSYSIMLGVYWLQRHNP</sequence>
<dbReference type="OrthoDB" id="5428705at2759"/>
<name>A0A6A6EJI5_9PEZI</name>
<keyword evidence="1" id="KW-1133">Transmembrane helix</keyword>
<dbReference type="AlphaFoldDB" id="A0A6A6EJI5"/>
<evidence type="ECO:0000313" key="2">
    <source>
        <dbReference type="EMBL" id="KAF2190849.1"/>
    </source>
</evidence>
<keyword evidence="1" id="KW-0472">Membrane</keyword>
<evidence type="ECO:0000256" key="1">
    <source>
        <dbReference type="SAM" id="Phobius"/>
    </source>
</evidence>
<feature type="transmembrane region" description="Helical" evidence="1">
    <location>
        <begin position="39"/>
        <end position="59"/>
    </location>
</feature>
<keyword evidence="3" id="KW-1185">Reference proteome</keyword>
<reference evidence="2" key="1">
    <citation type="journal article" date="2020" name="Stud. Mycol.">
        <title>101 Dothideomycetes genomes: a test case for predicting lifestyles and emergence of pathogens.</title>
        <authorList>
            <person name="Haridas S."/>
            <person name="Albert R."/>
            <person name="Binder M."/>
            <person name="Bloem J."/>
            <person name="Labutti K."/>
            <person name="Salamov A."/>
            <person name="Andreopoulos B."/>
            <person name="Baker S."/>
            <person name="Barry K."/>
            <person name="Bills G."/>
            <person name="Bluhm B."/>
            <person name="Cannon C."/>
            <person name="Castanera R."/>
            <person name="Culley D."/>
            <person name="Daum C."/>
            <person name="Ezra D."/>
            <person name="Gonzalez J."/>
            <person name="Henrissat B."/>
            <person name="Kuo A."/>
            <person name="Liang C."/>
            <person name="Lipzen A."/>
            <person name="Lutzoni F."/>
            <person name="Magnuson J."/>
            <person name="Mondo S."/>
            <person name="Nolan M."/>
            <person name="Ohm R."/>
            <person name="Pangilinan J."/>
            <person name="Park H.-J."/>
            <person name="Ramirez L."/>
            <person name="Alfaro M."/>
            <person name="Sun H."/>
            <person name="Tritt A."/>
            <person name="Yoshinaga Y."/>
            <person name="Zwiers L.-H."/>
            <person name="Turgeon B."/>
            <person name="Goodwin S."/>
            <person name="Spatafora J."/>
            <person name="Crous P."/>
            <person name="Grigoriev I."/>
        </authorList>
    </citation>
    <scope>NUCLEOTIDE SEQUENCE</scope>
    <source>
        <strain evidence="2">CBS 207.26</strain>
    </source>
</reference>
<dbReference type="EMBL" id="ML994618">
    <property type="protein sequence ID" value="KAF2190849.1"/>
    <property type="molecule type" value="Genomic_DNA"/>
</dbReference>
<feature type="non-terminal residue" evidence="2">
    <location>
        <position position="1"/>
    </location>
</feature>
<organism evidence="2 3">
    <name type="scientific">Zopfia rhizophila CBS 207.26</name>
    <dbReference type="NCBI Taxonomy" id="1314779"/>
    <lineage>
        <taxon>Eukaryota</taxon>
        <taxon>Fungi</taxon>
        <taxon>Dikarya</taxon>
        <taxon>Ascomycota</taxon>
        <taxon>Pezizomycotina</taxon>
        <taxon>Dothideomycetes</taxon>
        <taxon>Dothideomycetes incertae sedis</taxon>
        <taxon>Zopfiaceae</taxon>
        <taxon>Zopfia</taxon>
    </lineage>
</organism>
<dbReference type="Proteomes" id="UP000800200">
    <property type="component" value="Unassembled WGS sequence"/>
</dbReference>
<proteinExistence type="predicted"/>
<accession>A0A6A6EJI5</accession>
<evidence type="ECO:0000313" key="3">
    <source>
        <dbReference type="Proteomes" id="UP000800200"/>
    </source>
</evidence>